<evidence type="ECO:0000256" key="1">
    <source>
        <dbReference type="ARBA" id="ARBA00004430"/>
    </source>
</evidence>
<dbReference type="Proteomes" id="UP000485058">
    <property type="component" value="Unassembled WGS sequence"/>
</dbReference>
<protein>
    <recommendedName>
        <fullName evidence="4">F-box domain-containing protein</fullName>
    </recommendedName>
</protein>
<evidence type="ECO:0000313" key="2">
    <source>
        <dbReference type="EMBL" id="GFH24888.1"/>
    </source>
</evidence>
<dbReference type="SUPFAM" id="SSF52047">
    <property type="entry name" value="RNI-like"/>
    <property type="match status" value="1"/>
</dbReference>
<dbReference type="InterPro" id="IPR032675">
    <property type="entry name" value="LRR_dom_sf"/>
</dbReference>
<proteinExistence type="predicted"/>
<reference evidence="2 3" key="1">
    <citation type="submission" date="2020-02" db="EMBL/GenBank/DDBJ databases">
        <title>Draft genome sequence of Haematococcus lacustris strain NIES-144.</title>
        <authorList>
            <person name="Morimoto D."/>
            <person name="Nakagawa S."/>
            <person name="Yoshida T."/>
            <person name="Sawayama S."/>
        </authorList>
    </citation>
    <scope>NUCLEOTIDE SEQUENCE [LARGE SCALE GENOMIC DNA]</scope>
    <source>
        <strain evidence="2 3">NIES-144</strain>
    </source>
</reference>
<organism evidence="2 3">
    <name type="scientific">Haematococcus lacustris</name>
    <name type="common">Green alga</name>
    <name type="synonym">Haematococcus pluvialis</name>
    <dbReference type="NCBI Taxonomy" id="44745"/>
    <lineage>
        <taxon>Eukaryota</taxon>
        <taxon>Viridiplantae</taxon>
        <taxon>Chlorophyta</taxon>
        <taxon>core chlorophytes</taxon>
        <taxon>Chlorophyceae</taxon>
        <taxon>CS clade</taxon>
        <taxon>Chlamydomonadales</taxon>
        <taxon>Haematococcaceae</taxon>
        <taxon>Haematococcus</taxon>
    </lineage>
</organism>
<gene>
    <name evidence="2" type="ORF">HaLaN_22761</name>
</gene>
<name>A0A6A0A1B5_HAELA</name>
<dbReference type="GO" id="GO:0005930">
    <property type="term" value="C:axoneme"/>
    <property type="evidence" value="ECO:0007669"/>
    <property type="project" value="UniProtKB-SubCell"/>
</dbReference>
<evidence type="ECO:0000313" key="3">
    <source>
        <dbReference type="Proteomes" id="UP000485058"/>
    </source>
</evidence>
<sequence length="314" mass="34055">MAAFPSVTSLTLSGCSLTTTSLARLVASRPQPPTSTWALQSLDMSEVRYKPAPRSAATTADLDSPFCGSCIRHLTLTCPERLDHLPCLVPLLAHLTKLTLWEEHRAQKSLAAYLPAISQLSSLQALQVHIFHAREFARAPDPGYQQLLMAMPNLQSLTLPEYTVMGQRQLDVLLLATQLTHLQGENGSGGIVLRLRMVTLMTVLVVMRRSAASMLTQPLRLPRLLLGLGDSHLLPLALHNLCQRCQAGVETLSASSMLAMLQPVARQVRSLTLRSMTSVTTAALTALAAAFPRATSLHLEHCEVVDIAMDSCPG</sequence>
<dbReference type="Gene3D" id="3.80.10.10">
    <property type="entry name" value="Ribonuclease Inhibitor"/>
    <property type="match status" value="1"/>
</dbReference>
<evidence type="ECO:0008006" key="4">
    <source>
        <dbReference type="Google" id="ProtNLM"/>
    </source>
</evidence>
<comment type="subcellular location">
    <subcellularLocation>
        <location evidence="1">Cytoplasm</location>
        <location evidence="1">Cytoskeleton</location>
        <location evidence="1">Cilium axoneme</location>
    </subcellularLocation>
</comment>
<keyword evidence="3" id="KW-1185">Reference proteome</keyword>
<accession>A0A6A0A1B5</accession>
<comment type="caution">
    <text evidence="2">The sequence shown here is derived from an EMBL/GenBank/DDBJ whole genome shotgun (WGS) entry which is preliminary data.</text>
</comment>
<dbReference type="AlphaFoldDB" id="A0A6A0A1B5"/>
<dbReference type="EMBL" id="BLLF01002659">
    <property type="protein sequence ID" value="GFH24888.1"/>
    <property type="molecule type" value="Genomic_DNA"/>
</dbReference>